<reference evidence="1" key="1">
    <citation type="submission" date="2018-07" db="EMBL/GenBank/DDBJ databases">
        <title>Genome assembly of strain Ka43.</title>
        <authorList>
            <person name="Kukolya J."/>
            <person name="Nagy I."/>
            <person name="Horvath B."/>
            <person name="Toth A."/>
        </authorList>
    </citation>
    <scope>NUCLEOTIDE SEQUENCE</scope>
    <source>
        <strain evidence="1">KB43</strain>
    </source>
</reference>
<dbReference type="EMBL" id="PRDL01000001">
    <property type="protein sequence ID" value="MBE8717576.1"/>
    <property type="molecule type" value="Genomic_DNA"/>
</dbReference>
<keyword evidence="2" id="KW-1185">Reference proteome</keyword>
<gene>
    <name evidence="1" type="ORF">C4F51_10280</name>
</gene>
<comment type="caution">
    <text evidence="1">The sequence shown here is derived from an EMBL/GenBank/DDBJ whole genome shotgun (WGS) entry which is preliminary data.</text>
</comment>
<evidence type="ECO:0000313" key="2">
    <source>
        <dbReference type="Proteomes" id="UP000652567"/>
    </source>
</evidence>
<protein>
    <submittedName>
        <fullName evidence="1">Uncharacterized protein</fullName>
    </submittedName>
</protein>
<dbReference type="Proteomes" id="UP000652567">
    <property type="component" value="Unassembled WGS sequence"/>
</dbReference>
<name>A0A928V644_9GAMM</name>
<evidence type="ECO:0000313" key="1">
    <source>
        <dbReference type="EMBL" id="MBE8717576.1"/>
    </source>
</evidence>
<dbReference type="RefSeq" id="WP_193909492.1">
    <property type="nucleotide sequence ID" value="NZ_PRDL01000001.1"/>
</dbReference>
<dbReference type="AlphaFoldDB" id="A0A928V644"/>
<proteinExistence type="predicted"/>
<sequence>MKHLIIALMLVSLFGCKTRPDGEWAKLGAHQLPASDKPLSSLTAHAGDVVVDSWKVQNVPTINIERDINGSANSSKKFAIIPAVKVKTNNLPATIFSGRATLASSDRNYDLYISDKPAVIVHGQNAHHTRGGIAISKYGRPAQPFIVPINLNIAQFIRTNDTVAYTNSPSVDASLKYQGLGKAITYKGMSGGKIEFAYQEYFGSTLQDINAHEFSFDYVPGKEYGYKGAKFIVHEATPTSISITQTAHF</sequence>
<dbReference type="PROSITE" id="PS51257">
    <property type="entry name" value="PROKAR_LIPOPROTEIN"/>
    <property type="match status" value="1"/>
</dbReference>
<accession>A0A928V644</accession>
<organism evidence="1 2">
    <name type="scientific">Cellvibrio polysaccharolyticus</name>
    <dbReference type="NCBI Taxonomy" id="2082724"/>
    <lineage>
        <taxon>Bacteria</taxon>
        <taxon>Pseudomonadati</taxon>
        <taxon>Pseudomonadota</taxon>
        <taxon>Gammaproteobacteria</taxon>
        <taxon>Cellvibrionales</taxon>
        <taxon>Cellvibrionaceae</taxon>
        <taxon>Cellvibrio</taxon>
    </lineage>
</organism>